<reference evidence="2" key="1">
    <citation type="submission" date="2018-02" db="EMBL/GenBank/DDBJ databases">
        <title>Rhizophora mucronata_Transcriptome.</title>
        <authorList>
            <person name="Meera S.P."/>
            <person name="Sreeshan A."/>
            <person name="Augustine A."/>
        </authorList>
    </citation>
    <scope>NUCLEOTIDE SEQUENCE</scope>
    <source>
        <tissue evidence="2">Leaf</tissue>
    </source>
</reference>
<protein>
    <submittedName>
        <fullName evidence="2">Uncharacterized protein</fullName>
    </submittedName>
</protein>
<sequence>MSNMFVATIVFSEDFFLRVHILLSIIQLVQLGQCEVANSEIDHSYDQHPKLRKKGTWTMTQMRQQKLGEGQQQDGDFEVKHKPQDFVNSTQGLCYQLCTM</sequence>
<accession>A0A2P2J504</accession>
<evidence type="ECO:0000256" key="1">
    <source>
        <dbReference type="SAM" id="SignalP"/>
    </source>
</evidence>
<organism evidence="2">
    <name type="scientific">Rhizophora mucronata</name>
    <name type="common">Asiatic mangrove</name>
    <dbReference type="NCBI Taxonomy" id="61149"/>
    <lineage>
        <taxon>Eukaryota</taxon>
        <taxon>Viridiplantae</taxon>
        <taxon>Streptophyta</taxon>
        <taxon>Embryophyta</taxon>
        <taxon>Tracheophyta</taxon>
        <taxon>Spermatophyta</taxon>
        <taxon>Magnoliopsida</taxon>
        <taxon>eudicotyledons</taxon>
        <taxon>Gunneridae</taxon>
        <taxon>Pentapetalae</taxon>
        <taxon>rosids</taxon>
        <taxon>fabids</taxon>
        <taxon>Malpighiales</taxon>
        <taxon>Rhizophoraceae</taxon>
        <taxon>Rhizophora</taxon>
    </lineage>
</organism>
<proteinExistence type="predicted"/>
<dbReference type="EMBL" id="GGEC01008100">
    <property type="protein sequence ID" value="MBW88583.1"/>
    <property type="molecule type" value="Transcribed_RNA"/>
</dbReference>
<feature type="signal peptide" evidence="1">
    <location>
        <begin position="1"/>
        <end position="34"/>
    </location>
</feature>
<dbReference type="AlphaFoldDB" id="A0A2P2J504"/>
<feature type="chain" id="PRO_5015128521" evidence="1">
    <location>
        <begin position="35"/>
        <end position="100"/>
    </location>
</feature>
<name>A0A2P2J504_RHIMU</name>
<evidence type="ECO:0000313" key="2">
    <source>
        <dbReference type="EMBL" id="MBW88583.1"/>
    </source>
</evidence>
<keyword evidence="1" id="KW-0732">Signal</keyword>